<feature type="domain" description="Dynamin N-terminal" evidence="1">
    <location>
        <begin position="88"/>
        <end position="172"/>
    </location>
</feature>
<dbReference type="Pfam" id="PF00350">
    <property type="entry name" value="Dynamin_N"/>
    <property type="match status" value="1"/>
</dbReference>
<accession>R8BUZ1</accession>
<sequence length="510" mass="57295">MDLNRATRAAPAHSKSAPDPHGISYLQKLAVLEDPDFLERCVEVGMELLAQVKAGLEEPLPAGDTSAPEWLRKIERCQQEYQAPRTIIGVVGNTGAGKSSVINAVLDEERLLPTSGLRACTACATEISYNSSDDPNQLYRAEIEFISAEDWLNELRDLLADLKDGNRISAHCNDPETAAGIAYAKIKAVYHDMTKAQLSATTPEELAGDPRVSGVLDYVKHLNEGSSKALYRNLQYYVDSKEKDDEPRMEYWPLVKVVRIYTKAQALKTGAVLVDLDLHADIKQLTAEIKESNFDIKAACLKGRNEYSRAEVKRLFAACIRQQDEDTAARGNGFHLNPNEPPRDYGEIELALPVFCTLYSAADICVKSMKDSLKEDIFNLYERAVASAAEKSLQTVATWADLQYHTYKAICRHDGRYRNSRASHNFNFDLAEPIYNYIGTGWEKAFRASLPASFARFMNTAEMAITQFHEHTVEISRIRMSNPDDFAFLQQRLETSLEELRFSFEEVLAR</sequence>
<dbReference type="PANTHER" id="PTHR36681">
    <property type="entry name" value="NUCLEAR GTPASE, GERMINAL CENTER-ASSOCIATED, TANDEM DUPLICATE 3"/>
    <property type="match status" value="1"/>
</dbReference>
<evidence type="ECO:0000313" key="4">
    <source>
        <dbReference type="Proteomes" id="UP000014074"/>
    </source>
</evidence>
<dbReference type="Proteomes" id="UP000014074">
    <property type="component" value="Unassembled WGS sequence"/>
</dbReference>
<dbReference type="GeneID" id="19321495"/>
<dbReference type="HOGENOM" id="CLU_534401_0_0_1"/>
<dbReference type="EMBL" id="KB932857">
    <property type="protein sequence ID" value="EOO03114.1"/>
    <property type="molecule type" value="Genomic_DNA"/>
</dbReference>
<dbReference type="InterPro" id="IPR045063">
    <property type="entry name" value="Dynamin_N"/>
</dbReference>
<dbReference type="SUPFAM" id="SSF52540">
    <property type="entry name" value="P-loop containing nucleoside triphosphate hydrolases"/>
    <property type="match status" value="1"/>
</dbReference>
<dbReference type="InterPro" id="IPR056024">
    <property type="entry name" value="DUF7605"/>
</dbReference>
<reference evidence="4" key="1">
    <citation type="journal article" date="2013" name="Genome Announc.">
        <title>Draft genome sequence of the ascomycete Phaeoacremonium aleophilum strain UCR-PA7, a causal agent of the esca disease complex in grapevines.</title>
        <authorList>
            <person name="Blanco-Ulate B."/>
            <person name="Rolshausen P."/>
            <person name="Cantu D."/>
        </authorList>
    </citation>
    <scope>NUCLEOTIDE SEQUENCE [LARGE SCALE GENOMIC DNA]</scope>
    <source>
        <strain evidence="4">UCR-PA7</strain>
    </source>
</reference>
<evidence type="ECO:0000259" key="1">
    <source>
        <dbReference type="Pfam" id="PF00350"/>
    </source>
</evidence>
<dbReference type="Gene3D" id="3.40.50.300">
    <property type="entry name" value="P-loop containing nucleotide triphosphate hydrolases"/>
    <property type="match status" value="1"/>
</dbReference>
<organism evidence="3 4">
    <name type="scientific">Phaeoacremonium minimum (strain UCR-PA7)</name>
    <name type="common">Esca disease fungus</name>
    <name type="synonym">Togninia minima</name>
    <dbReference type="NCBI Taxonomy" id="1286976"/>
    <lineage>
        <taxon>Eukaryota</taxon>
        <taxon>Fungi</taxon>
        <taxon>Dikarya</taxon>
        <taxon>Ascomycota</taxon>
        <taxon>Pezizomycotina</taxon>
        <taxon>Sordariomycetes</taxon>
        <taxon>Sordariomycetidae</taxon>
        <taxon>Togniniales</taxon>
        <taxon>Togniniaceae</taxon>
        <taxon>Phaeoacremonium</taxon>
    </lineage>
</organism>
<proteinExistence type="predicted"/>
<dbReference type="InterPro" id="IPR027417">
    <property type="entry name" value="P-loop_NTPase"/>
</dbReference>
<gene>
    <name evidence="3" type="ORF">UCRPA7_1356</name>
</gene>
<protein>
    <submittedName>
        <fullName evidence="3">Putative tat pathway signal sequence protein</fullName>
    </submittedName>
</protein>
<evidence type="ECO:0000313" key="3">
    <source>
        <dbReference type="EMBL" id="EOO03114.1"/>
    </source>
</evidence>
<dbReference type="eggNOG" id="ENOG502QU12">
    <property type="taxonomic scope" value="Eukaryota"/>
</dbReference>
<dbReference type="KEGG" id="tmn:UCRPA7_1356"/>
<dbReference type="AlphaFoldDB" id="R8BUZ1"/>
<dbReference type="Pfam" id="PF24564">
    <property type="entry name" value="DUF7605"/>
    <property type="match status" value="1"/>
</dbReference>
<dbReference type="PANTHER" id="PTHR36681:SF3">
    <property type="entry name" value="NUCLEAR GTPASE, GERMINAL CENTER-ASSOCIATED, TANDEM DUPLICATE 3"/>
    <property type="match status" value="1"/>
</dbReference>
<feature type="domain" description="DUF7605" evidence="2">
    <location>
        <begin position="388"/>
        <end position="507"/>
    </location>
</feature>
<dbReference type="RefSeq" id="XP_007912128.1">
    <property type="nucleotide sequence ID" value="XM_007913937.1"/>
</dbReference>
<dbReference type="OrthoDB" id="3598281at2759"/>
<keyword evidence="4" id="KW-1185">Reference proteome</keyword>
<name>R8BUZ1_PHAM7</name>
<evidence type="ECO:0000259" key="2">
    <source>
        <dbReference type="Pfam" id="PF24564"/>
    </source>
</evidence>